<feature type="domain" description="SIS" evidence="5">
    <location>
        <begin position="127"/>
        <end position="267"/>
    </location>
</feature>
<feature type="domain" description="HTH rpiR-type" evidence="4">
    <location>
        <begin position="2"/>
        <end position="78"/>
    </location>
</feature>
<dbReference type="RefSeq" id="WP_106064700.1">
    <property type="nucleotide sequence ID" value="NZ_PVXO01000071.1"/>
</dbReference>
<keyword evidence="2" id="KW-0238">DNA-binding</keyword>
<evidence type="ECO:0000313" key="7">
    <source>
        <dbReference type="Proteomes" id="UP000239706"/>
    </source>
</evidence>
<dbReference type="OrthoDB" id="3684496at2"/>
<evidence type="ECO:0000259" key="4">
    <source>
        <dbReference type="PROSITE" id="PS51071"/>
    </source>
</evidence>
<dbReference type="Pfam" id="PF01418">
    <property type="entry name" value="HTH_6"/>
    <property type="match status" value="1"/>
</dbReference>
<dbReference type="CDD" id="cd05013">
    <property type="entry name" value="SIS_RpiR"/>
    <property type="match status" value="1"/>
</dbReference>
<organism evidence="6 7">
    <name type="scientific">Clostridium liquoris</name>
    <dbReference type="NCBI Taxonomy" id="1289519"/>
    <lineage>
        <taxon>Bacteria</taxon>
        <taxon>Bacillati</taxon>
        <taxon>Bacillota</taxon>
        <taxon>Clostridia</taxon>
        <taxon>Eubacteriales</taxon>
        <taxon>Clostridiaceae</taxon>
        <taxon>Clostridium</taxon>
    </lineage>
</organism>
<proteinExistence type="predicted"/>
<evidence type="ECO:0000259" key="5">
    <source>
        <dbReference type="PROSITE" id="PS51464"/>
    </source>
</evidence>
<evidence type="ECO:0000313" key="6">
    <source>
        <dbReference type="EMBL" id="PRR76938.1"/>
    </source>
</evidence>
<dbReference type="EMBL" id="PVXO01000071">
    <property type="protein sequence ID" value="PRR76938.1"/>
    <property type="molecule type" value="Genomic_DNA"/>
</dbReference>
<reference evidence="6 7" key="1">
    <citation type="submission" date="2018-03" db="EMBL/GenBank/DDBJ databases">
        <title>Genome sequence of Clostridium liquoris DSM 100320.</title>
        <authorList>
            <person name="Poehlein A."/>
            <person name="Daniel R."/>
        </authorList>
    </citation>
    <scope>NUCLEOTIDE SEQUENCE [LARGE SCALE GENOMIC DNA]</scope>
    <source>
        <strain evidence="6 7">DSM 100320</strain>
    </source>
</reference>
<dbReference type="InterPro" id="IPR000281">
    <property type="entry name" value="HTH_RpiR"/>
</dbReference>
<dbReference type="InterPro" id="IPR036388">
    <property type="entry name" value="WH-like_DNA-bd_sf"/>
</dbReference>
<evidence type="ECO:0000256" key="1">
    <source>
        <dbReference type="ARBA" id="ARBA00023015"/>
    </source>
</evidence>
<dbReference type="PANTHER" id="PTHR30514:SF1">
    <property type="entry name" value="HTH-TYPE TRANSCRIPTIONAL REGULATOR HEXR-RELATED"/>
    <property type="match status" value="1"/>
</dbReference>
<dbReference type="InterPro" id="IPR046348">
    <property type="entry name" value="SIS_dom_sf"/>
</dbReference>
<name>A0A2T0B084_9CLOT</name>
<evidence type="ECO:0000256" key="2">
    <source>
        <dbReference type="ARBA" id="ARBA00023125"/>
    </source>
</evidence>
<dbReference type="GO" id="GO:1901135">
    <property type="term" value="P:carbohydrate derivative metabolic process"/>
    <property type="evidence" value="ECO:0007669"/>
    <property type="project" value="InterPro"/>
</dbReference>
<keyword evidence="7" id="KW-1185">Reference proteome</keyword>
<accession>A0A2T0B084</accession>
<sequence>MSGSLIKIKEILQELSRSEKKIGKFILENPEKISDLSIGELAQMSGSSEATVVRLCKLLGFNGYKDFKISITKDMAHINKDGNMEEQYTDVEPGDPLESIIQNISYNNKKSIDDTLEILDYNEVKRAVDAIISAKRMDFYGVGASYVIAFDAFQKFSRINKVVTAHADTHMQIASASNMKKGDVAIAISYSGETKDIYDSIKVAKEAEATTISITKYGQSSISQICDINLFVAAPEISIRSGAMSSRIAQLNVIDVLFAGVASRQFDEVKKYLNNTRTVIKGKRIK</sequence>
<dbReference type="AlphaFoldDB" id="A0A2T0B084"/>
<dbReference type="GO" id="GO:0003677">
    <property type="term" value="F:DNA binding"/>
    <property type="evidence" value="ECO:0007669"/>
    <property type="project" value="UniProtKB-KW"/>
</dbReference>
<dbReference type="InterPro" id="IPR001347">
    <property type="entry name" value="SIS_dom"/>
</dbReference>
<dbReference type="Gene3D" id="1.10.10.10">
    <property type="entry name" value="Winged helix-like DNA-binding domain superfamily/Winged helix DNA-binding domain"/>
    <property type="match status" value="1"/>
</dbReference>
<dbReference type="PROSITE" id="PS51464">
    <property type="entry name" value="SIS"/>
    <property type="match status" value="1"/>
</dbReference>
<dbReference type="InterPro" id="IPR009057">
    <property type="entry name" value="Homeodomain-like_sf"/>
</dbReference>
<dbReference type="SUPFAM" id="SSF46689">
    <property type="entry name" value="Homeodomain-like"/>
    <property type="match status" value="1"/>
</dbReference>
<dbReference type="PANTHER" id="PTHR30514">
    <property type="entry name" value="GLUCOKINASE"/>
    <property type="match status" value="1"/>
</dbReference>
<dbReference type="Proteomes" id="UP000239706">
    <property type="component" value="Unassembled WGS sequence"/>
</dbReference>
<evidence type="ECO:0000256" key="3">
    <source>
        <dbReference type="ARBA" id="ARBA00023163"/>
    </source>
</evidence>
<dbReference type="GO" id="GO:0003700">
    <property type="term" value="F:DNA-binding transcription factor activity"/>
    <property type="evidence" value="ECO:0007669"/>
    <property type="project" value="InterPro"/>
</dbReference>
<protein>
    <submittedName>
        <fullName evidence="6">Putative HTH-type transcriptional regulator YbbH</fullName>
    </submittedName>
</protein>
<dbReference type="Pfam" id="PF01380">
    <property type="entry name" value="SIS"/>
    <property type="match status" value="1"/>
</dbReference>
<gene>
    <name evidence="6" type="primary">ybbH</name>
    <name evidence="6" type="ORF">CLLI_26750</name>
</gene>
<keyword evidence="1" id="KW-0805">Transcription regulation</keyword>
<comment type="caution">
    <text evidence="6">The sequence shown here is derived from an EMBL/GenBank/DDBJ whole genome shotgun (WGS) entry which is preliminary data.</text>
</comment>
<dbReference type="PROSITE" id="PS51071">
    <property type="entry name" value="HTH_RPIR"/>
    <property type="match status" value="1"/>
</dbReference>
<dbReference type="InterPro" id="IPR035472">
    <property type="entry name" value="RpiR-like_SIS"/>
</dbReference>
<dbReference type="Gene3D" id="3.40.50.10490">
    <property type="entry name" value="Glucose-6-phosphate isomerase like protein, domain 1"/>
    <property type="match status" value="1"/>
</dbReference>
<dbReference type="InterPro" id="IPR047640">
    <property type="entry name" value="RpiR-like"/>
</dbReference>
<dbReference type="GO" id="GO:0097367">
    <property type="term" value="F:carbohydrate derivative binding"/>
    <property type="evidence" value="ECO:0007669"/>
    <property type="project" value="InterPro"/>
</dbReference>
<dbReference type="SUPFAM" id="SSF53697">
    <property type="entry name" value="SIS domain"/>
    <property type="match status" value="1"/>
</dbReference>
<keyword evidence="3" id="KW-0804">Transcription</keyword>